<name>A0A9J6H3Q1_HAELO</name>
<comment type="caution">
    <text evidence="1">The sequence shown here is derived from an EMBL/GenBank/DDBJ whole genome shotgun (WGS) entry which is preliminary data.</text>
</comment>
<sequence length="212" mass="22608">MQRNGAGNGEECVPMLMLNHSETAQETPVTGRAPRRTSSSADRTAKLLEMGAPSISPVRHSGQEHLCTELLCIDIRRFLCCRGIVCAQGSRQSYTLHMQRLYLCLQELLAERASSAFRRLCNACLMLARNVLSSSFTILRRRFLSRCPAVTHVTCGSGGGVAVDVVVGGGSSSAAVNPSSTTANLIQLGERAHRGSATSAASIMAIATKVET</sequence>
<dbReference type="AlphaFoldDB" id="A0A9J6H3Q1"/>
<keyword evidence="2" id="KW-1185">Reference proteome</keyword>
<dbReference type="Proteomes" id="UP000821853">
    <property type="component" value="Chromosome 9"/>
</dbReference>
<reference evidence="1 2" key="1">
    <citation type="journal article" date="2020" name="Cell">
        <title>Large-Scale Comparative Analyses of Tick Genomes Elucidate Their Genetic Diversity and Vector Capacities.</title>
        <authorList>
            <consortium name="Tick Genome and Microbiome Consortium (TIGMIC)"/>
            <person name="Jia N."/>
            <person name="Wang J."/>
            <person name="Shi W."/>
            <person name="Du L."/>
            <person name="Sun Y."/>
            <person name="Zhan W."/>
            <person name="Jiang J.F."/>
            <person name="Wang Q."/>
            <person name="Zhang B."/>
            <person name="Ji P."/>
            <person name="Bell-Sakyi L."/>
            <person name="Cui X.M."/>
            <person name="Yuan T.T."/>
            <person name="Jiang B.G."/>
            <person name="Yang W.F."/>
            <person name="Lam T.T."/>
            <person name="Chang Q.C."/>
            <person name="Ding S.J."/>
            <person name="Wang X.J."/>
            <person name="Zhu J.G."/>
            <person name="Ruan X.D."/>
            <person name="Zhao L."/>
            <person name="Wei J.T."/>
            <person name="Ye R.Z."/>
            <person name="Que T.C."/>
            <person name="Du C.H."/>
            <person name="Zhou Y.H."/>
            <person name="Cheng J.X."/>
            <person name="Dai P.F."/>
            <person name="Guo W.B."/>
            <person name="Han X.H."/>
            <person name="Huang E.J."/>
            <person name="Li L.F."/>
            <person name="Wei W."/>
            <person name="Gao Y.C."/>
            <person name="Liu J.Z."/>
            <person name="Shao H.Z."/>
            <person name="Wang X."/>
            <person name="Wang C.C."/>
            <person name="Yang T.C."/>
            <person name="Huo Q.B."/>
            <person name="Li W."/>
            <person name="Chen H.Y."/>
            <person name="Chen S.E."/>
            <person name="Zhou L.G."/>
            <person name="Ni X.B."/>
            <person name="Tian J.H."/>
            <person name="Sheng Y."/>
            <person name="Liu T."/>
            <person name="Pan Y.S."/>
            <person name="Xia L.Y."/>
            <person name="Li J."/>
            <person name="Zhao F."/>
            <person name="Cao W.C."/>
        </authorList>
    </citation>
    <scope>NUCLEOTIDE SEQUENCE [LARGE SCALE GENOMIC DNA]</scope>
    <source>
        <strain evidence="1">HaeL-2018</strain>
    </source>
</reference>
<evidence type="ECO:0000313" key="2">
    <source>
        <dbReference type="Proteomes" id="UP000821853"/>
    </source>
</evidence>
<protein>
    <submittedName>
        <fullName evidence="1">Uncharacterized protein</fullName>
    </submittedName>
</protein>
<dbReference type="VEuPathDB" id="VectorBase:HLOH_047550"/>
<proteinExistence type="predicted"/>
<gene>
    <name evidence="1" type="ORF">HPB48_020747</name>
</gene>
<dbReference type="EMBL" id="JABSTR010000011">
    <property type="protein sequence ID" value="KAH9381367.1"/>
    <property type="molecule type" value="Genomic_DNA"/>
</dbReference>
<accession>A0A9J6H3Q1</accession>
<organism evidence="1 2">
    <name type="scientific">Haemaphysalis longicornis</name>
    <name type="common">Bush tick</name>
    <dbReference type="NCBI Taxonomy" id="44386"/>
    <lineage>
        <taxon>Eukaryota</taxon>
        <taxon>Metazoa</taxon>
        <taxon>Ecdysozoa</taxon>
        <taxon>Arthropoda</taxon>
        <taxon>Chelicerata</taxon>
        <taxon>Arachnida</taxon>
        <taxon>Acari</taxon>
        <taxon>Parasitiformes</taxon>
        <taxon>Ixodida</taxon>
        <taxon>Ixodoidea</taxon>
        <taxon>Ixodidae</taxon>
        <taxon>Haemaphysalinae</taxon>
        <taxon>Haemaphysalis</taxon>
    </lineage>
</organism>
<evidence type="ECO:0000313" key="1">
    <source>
        <dbReference type="EMBL" id="KAH9381367.1"/>
    </source>
</evidence>